<dbReference type="EMBL" id="CP046173">
    <property type="protein sequence ID" value="QIS20948.1"/>
    <property type="molecule type" value="Genomic_DNA"/>
</dbReference>
<evidence type="ECO:0000313" key="3">
    <source>
        <dbReference type="Proteomes" id="UP000500953"/>
    </source>
</evidence>
<dbReference type="AlphaFoldDB" id="A0A6G9Z601"/>
<organism evidence="2 3">
    <name type="scientific">Nocardia terpenica</name>
    <dbReference type="NCBI Taxonomy" id="455432"/>
    <lineage>
        <taxon>Bacteria</taxon>
        <taxon>Bacillati</taxon>
        <taxon>Actinomycetota</taxon>
        <taxon>Actinomycetes</taxon>
        <taxon>Mycobacteriales</taxon>
        <taxon>Nocardiaceae</taxon>
        <taxon>Nocardia</taxon>
    </lineage>
</organism>
<evidence type="ECO:0000256" key="1">
    <source>
        <dbReference type="SAM" id="MobiDB-lite"/>
    </source>
</evidence>
<name>A0A6G9Z601_9NOCA</name>
<dbReference type="Proteomes" id="UP000500953">
    <property type="component" value="Chromosome"/>
</dbReference>
<dbReference type="Pfam" id="PF18844">
    <property type="entry name" value="baeRF_family2"/>
    <property type="match status" value="1"/>
</dbReference>
<accession>A0A6G9Z601</accession>
<dbReference type="InterPro" id="IPR040701">
    <property type="entry name" value="Bact_RF_family2"/>
</dbReference>
<proteinExistence type="predicted"/>
<protein>
    <submittedName>
        <fullName evidence="2">Peptide chain release factor 2</fullName>
    </submittedName>
</protein>
<sequence>MGITSLRELTGRKGPFGSVYFDSSHETEDAARQLGLRRRSLDEKLSAAGAPASMIRALDGAIAEGPAPRGRAGRALIADAGTVLVDEQLLAPPPRETVRVSPLPFLLPLLELRTPRVPYVLVAVDRVGADLRGDDGFGVVHRDTVQGARHHVHKVGGGGWAHWSLQHRVEDVSRRNTDLVANATVRLADEVGAQVVVLAGEIAARSALRAALPESRWHIADVDTGGRAAGIDSVAMDEQIDRILRTEAEHRRQTTRDRFSAELARPGGLAVQGLPIPPRRCARAIPSSCSSRDRRWANTPSAWEPTPGR</sequence>
<feature type="region of interest" description="Disordered" evidence="1">
    <location>
        <begin position="289"/>
        <end position="309"/>
    </location>
</feature>
<dbReference type="RefSeq" id="WP_167488254.1">
    <property type="nucleotide sequence ID" value="NZ_CP046173.1"/>
</dbReference>
<gene>
    <name evidence="2" type="ORF">F6W96_24150</name>
</gene>
<evidence type="ECO:0000313" key="2">
    <source>
        <dbReference type="EMBL" id="QIS20948.1"/>
    </source>
</evidence>
<reference evidence="2 3" key="1">
    <citation type="journal article" date="2019" name="ACS Chem. Biol.">
        <title>Identification and Mobilization of a Cryptic Antibiotic Biosynthesis Gene Locus from a Human-Pathogenic Nocardia Isolate.</title>
        <authorList>
            <person name="Herisse M."/>
            <person name="Ishida K."/>
            <person name="Porter J.L."/>
            <person name="Howden B."/>
            <person name="Hertweck C."/>
            <person name="Stinear T.P."/>
            <person name="Pidot S.J."/>
        </authorList>
    </citation>
    <scope>NUCLEOTIDE SEQUENCE [LARGE SCALE GENOMIC DNA]</scope>
    <source>
        <strain evidence="2 3">AUSMDU00012715</strain>
    </source>
</reference>